<gene>
    <name evidence="1" type="primary">Necator_chrV.g17616</name>
    <name evidence="1" type="ORF">RB195_012826</name>
</gene>
<keyword evidence="2" id="KW-1185">Reference proteome</keyword>
<evidence type="ECO:0008006" key="3">
    <source>
        <dbReference type="Google" id="ProtNLM"/>
    </source>
</evidence>
<proteinExistence type="predicted"/>
<reference evidence="1 2" key="1">
    <citation type="submission" date="2023-08" db="EMBL/GenBank/DDBJ databases">
        <title>A Necator americanus chromosomal reference genome.</title>
        <authorList>
            <person name="Ilik V."/>
            <person name="Petrzelkova K.J."/>
            <person name="Pardy F."/>
            <person name="Fuh T."/>
            <person name="Niatou-Singa F.S."/>
            <person name="Gouil Q."/>
            <person name="Baker L."/>
            <person name="Ritchie M.E."/>
            <person name="Jex A.R."/>
            <person name="Gazzola D."/>
            <person name="Li H."/>
            <person name="Toshio Fujiwara R."/>
            <person name="Zhan B."/>
            <person name="Aroian R.V."/>
            <person name="Pafco B."/>
            <person name="Schwarz E.M."/>
        </authorList>
    </citation>
    <scope>NUCLEOTIDE SEQUENCE [LARGE SCALE GENOMIC DNA]</scope>
    <source>
        <strain evidence="1 2">Aroian</strain>
        <tissue evidence="1">Whole animal</tissue>
    </source>
</reference>
<dbReference type="EMBL" id="JAVFWL010000005">
    <property type="protein sequence ID" value="KAK6753467.1"/>
    <property type="molecule type" value="Genomic_DNA"/>
</dbReference>
<name>A0ABR1DSP6_NECAM</name>
<sequence length="68" mass="7359">MFTCLLLFSICGRPRPRRRFVTSAAATAASAATVMRQVLLSCSGALQANCELLAMFPFCKNIHPLNVA</sequence>
<dbReference type="Proteomes" id="UP001303046">
    <property type="component" value="Unassembled WGS sequence"/>
</dbReference>
<evidence type="ECO:0000313" key="1">
    <source>
        <dbReference type="EMBL" id="KAK6753467.1"/>
    </source>
</evidence>
<organism evidence="1 2">
    <name type="scientific">Necator americanus</name>
    <name type="common">Human hookworm</name>
    <dbReference type="NCBI Taxonomy" id="51031"/>
    <lineage>
        <taxon>Eukaryota</taxon>
        <taxon>Metazoa</taxon>
        <taxon>Ecdysozoa</taxon>
        <taxon>Nematoda</taxon>
        <taxon>Chromadorea</taxon>
        <taxon>Rhabditida</taxon>
        <taxon>Rhabditina</taxon>
        <taxon>Rhabditomorpha</taxon>
        <taxon>Strongyloidea</taxon>
        <taxon>Ancylostomatidae</taxon>
        <taxon>Bunostominae</taxon>
        <taxon>Necator</taxon>
    </lineage>
</organism>
<comment type="caution">
    <text evidence="1">The sequence shown here is derived from an EMBL/GenBank/DDBJ whole genome shotgun (WGS) entry which is preliminary data.</text>
</comment>
<accession>A0ABR1DSP6</accession>
<protein>
    <recommendedName>
        <fullName evidence="3">Secreted protein</fullName>
    </recommendedName>
</protein>
<evidence type="ECO:0000313" key="2">
    <source>
        <dbReference type="Proteomes" id="UP001303046"/>
    </source>
</evidence>